<reference evidence="4 6" key="1">
    <citation type="journal article" date="2017" name="Nature">
        <title>The sunflower genome provides insights into oil metabolism, flowering and Asterid evolution.</title>
        <authorList>
            <person name="Badouin H."/>
            <person name="Gouzy J."/>
            <person name="Grassa C.J."/>
            <person name="Murat F."/>
            <person name="Staton S.E."/>
            <person name="Cottret L."/>
            <person name="Lelandais-Briere C."/>
            <person name="Owens G.L."/>
            <person name="Carrere S."/>
            <person name="Mayjonade B."/>
            <person name="Legrand L."/>
            <person name="Gill N."/>
            <person name="Kane N.C."/>
            <person name="Bowers J.E."/>
            <person name="Hubner S."/>
            <person name="Bellec A."/>
            <person name="Berard A."/>
            <person name="Berges H."/>
            <person name="Blanchet N."/>
            <person name="Boniface M.C."/>
            <person name="Brunel D."/>
            <person name="Catrice O."/>
            <person name="Chaidir N."/>
            <person name="Claudel C."/>
            <person name="Donnadieu C."/>
            <person name="Faraut T."/>
            <person name="Fievet G."/>
            <person name="Helmstetter N."/>
            <person name="King M."/>
            <person name="Knapp S.J."/>
            <person name="Lai Z."/>
            <person name="Le Paslier M.C."/>
            <person name="Lippi Y."/>
            <person name="Lorenzon L."/>
            <person name="Mandel J.R."/>
            <person name="Marage G."/>
            <person name="Marchand G."/>
            <person name="Marquand E."/>
            <person name="Bret-Mestries E."/>
            <person name="Morien E."/>
            <person name="Nambeesan S."/>
            <person name="Nguyen T."/>
            <person name="Pegot-Espagnet P."/>
            <person name="Pouilly N."/>
            <person name="Raftis F."/>
            <person name="Sallet E."/>
            <person name="Schiex T."/>
            <person name="Thomas J."/>
            <person name="Vandecasteele C."/>
            <person name="Vares D."/>
            <person name="Vear F."/>
            <person name="Vautrin S."/>
            <person name="Crespi M."/>
            <person name="Mangin B."/>
            <person name="Burke J.M."/>
            <person name="Salse J."/>
            <person name="Munos S."/>
            <person name="Vincourt P."/>
            <person name="Rieseberg L.H."/>
            <person name="Langlade N.B."/>
        </authorList>
    </citation>
    <scope>NUCLEOTIDE SEQUENCE [LARGE SCALE GENOMIC DNA]</scope>
    <source>
        <strain evidence="6">cv. SF193</strain>
        <tissue evidence="4">Leaves</tissue>
    </source>
</reference>
<dbReference type="STRING" id="4232.A0A251U4J9"/>
<dbReference type="OMA" id="PRVETHV"/>
<dbReference type="InterPro" id="IPR030513">
    <property type="entry name" value="Dehydrin_CS"/>
</dbReference>
<dbReference type="InterPro" id="IPR000167">
    <property type="entry name" value="Dehydrin"/>
</dbReference>
<dbReference type="GO" id="GO:0009631">
    <property type="term" value="P:cold acclimation"/>
    <property type="evidence" value="ECO:0000318"/>
    <property type="project" value="GO_Central"/>
</dbReference>
<gene>
    <name evidence="5" type="primary">COR47</name>
    <name evidence="5" type="ORF">HannXRQ_Chr08g0216051</name>
    <name evidence="4" type="ORF">HanXRQr2_Chr08g0326771</name>
</gene>
<dbReference type="FunCoup" id="A0A251U4J9">
    <property type="interactions" value="440"/>
</dbReference>
<sequence>MSNEAVYHDAPKTEEPCETTTTTVKVEPEVVEQSDRGLFGFGKKDEEEKKCEDGVISSEFEQKVQVTEPEPEEKKGSLLEKFHRSNSSSSSSSDEECEDGEKKKKKKSLKDKVKEKIEGHKEKKEEEKVEKYEADTSVPIEKCEEVAVPTPTPAPEEKKGFMEKIKEKLPGGHKKEAEEHVTASPPPPPAATTYDEEGEHKEKKGIFEKIKEKIPGYHSKSEEEKEKEKVKECD</sequence>
<comment type="similarity">
    <text evidence="1 2">Belongs to the plant dehydrin family.</text>
</comment>
<dbReference type="GO" id="GO:0016020">
    <property type="term" value="C:membrane"/>
    <property type="evidence" value="ECO:0000318"/>
    <property type="project" value="GO_Central"/>
</dbReference>
<dbReference type="Proteomes" id="UP000215914">
    <property type="component" value="Chromosome 8"/>
</dbReference>
<organism evidence="5 6">
    <name type="scientific">Helianthus annuus</name>
    <name type="common">Common sunflower</name>
    <dbReference type="NCBI Taxonomy" id="4232"/>
    <lineage>
        <taxon>Eukaryota</taxon>
        <taxon>Viridiplantae</taxon>
        <taxon>Streptophyta</taxon>
        <taxon>Embryophyta</taxon>
        <taxon>Tracheophyta</taxon>
        <taxon>Spermatophyta</taxon>
        <taxon>Magnoliopsida</taxon>
        <taxon>eudicotyledons</taxon>
        <taxon>Gunneridae</taxon>
        <taxon>Pentapetalae</taxon>
        <taxon>asterids</taxon>
        <taxon>campanulids</taxon>
        <taxon>Asterales</taxon>
        <taxon>Asteraceae</taxon>
        <taxon>Asteroideae</taxon>
        <taxon>Heliantheae alliance</taxon>
        <taxon>Heliantheae</taxon>
        <taxon>Helianthus</taxon>
    </lineage>
</organism>
<protein>
    <submittedName>
        <fullName evidence="4">Dehydrin</fullName>
    </submittedName>
    <submittedName>
        <fullName evidence="5">Putative cold-regulated 47</fullName>
    </submittedName>
</protein>
<evidence type="ECO:0000313" key="6">
    <source>
        <dbReference type="Proteomes" id="UP000215914"/>
    </source>
</evidence>
<dbReference type="PROSITE" id="PS00823">
    <property type="entry name" value="DEHYDRIN_2"/>
    <property type="match status" value="2"/>
</dbReference>
<name>A0A251U4J9_HELAN</name>
<keyword evidence="6" id="KW-1185">Reference proteome</keyword>
<dbReference type="GO" id="GO:0009414">
    <property type="term" value="P:response to water deprivation"/>
    <property type="evidence" value="ECO:0000318"/>
    <property type="project" value="GO_Central"/>
</dbReference>
<dbReference type="EMBL" id="MNCJ02000323">
    <property type="protein sequence ID" value="KAF5794321.1"/>
    <property type="molecule type" value="Genomic_DNA"/>
</dbReference>
<accession>A0A251U4J9</accession>
<evidence type="ECO:0000256" key="2">
    <source>
        <dbReference type="RuleBase" id="RU003995"/>
    </source>
</evidence>
<feature type="compositionally biased region" description="Basic and acidic residues" evidence="3">
    <location>
        <begin position="72"/>
        <end position="83"/>
    </location>
</feature>
<evidence type="ECO:0000313" key="5">
    <source>
        <dbReference type="EMBL" id="OTG17786.1"/>
    </source>
</evidence>
<dbReference type="EMBL" id="CM007897">
    <property type="protein sequence ID" value="OTG17786.1"/>
    <property type="molecule type" value="Genomic_DNA"/>
</dbReference>
<dbReference type="InParanoid" id="A0A251U4J9"/>
<dbReference type="Gramene" id="mRNA:HanXRQr2_Chr08g0326771">
    <property type="protein sequence ID" value="mRNA:HanXRQr2_Chr08g0326771"/>
    <property type="gene ID" value="HanXRQr2_Chr08g0326771"/>
</dbReference>
<feature type="region of interest" description="Disordered" evidence="3">
    <location>
        <begin position="142"/>
        <end position="161"/>
    </location>
</feature>
<dbReference type="OrthoDB" id="1934367at2759"/>
<dbReference type="PANTHER" id="PTHR33346">
    <property type="entry name" value="DEHYDRIN XERO 2-RELATED"/>
    <property type="match status" value="1"/>
</dbReference>
<dbReference type="AlphaFoldDB" id="A0A251U4J9"/>
<evidence type="ECO:0000256" key="3">
    <source>
        <dbReference type="SAM" id="MobiDB-lite"/>
    </source>
</evidence>
<dbReference type="PANTHER" id="PTHR33346:SF2">
    <property type="entry name" value="DEHYDRIN ERD14"/>
    <property type="match status" value="1"/>
</dbReference>
<evidence type="ECO:0000256" key="1">
    <source>
        <dbReference type="ARBA" id="ARBA00008403"/>
    </source>
</evidence>
<feature type="compositionally biased region" description="Basic and acidic residues" evidence="3">
    <location>
        <begin position="169"/>
        <end position="181"/>
    </location>
</feature>
<dbReference type="Pfam" id="PF00257">
    <property type="entry name" value="Dehydrin"/>
    <property type="match status" value="1"/>
</dbReference>
<feature type="compositionally biased region" description="Basic and acidic residues" evidence="3">
    <location>
        <begin position="1"/>
        <end position="15"/>
    </location>
</feature>
<evidence type="ECO:0000313" key="4">
    <source>
        <dbReference type="EMBL" id="KAF5794321.1"/>
    </source>
</evidence>
<dbReference type="GO" id="GO:0009737">
    <property type="term" value="P:response to abscisic acid"/>
    <property type="evidence" value="ECO:0000318"/>
    <property type="project" value="GO_Central"/>
</dbReference>
<reference evidence="5" key="2">
    <citation type="submission" date="2017-02" db="EMBL/GenBank/DDBJ databases">
        <title>Sunflower complete genome.</title>
        <authorList>
            <person name="Langlade N."/>
            <person name="Munos S."/>
        </authorList>
    </citation>
    <scope>NUCLEOTIDE SEQUENCE [LARGE SCALE GENOMIC DNA]</scope>
    <source>
        <tissue evidence="5">Leaves</tissue>
    </source>
</reference>
<proteinExistence type="inferred from homology"/>
<feature type="compositionally biased region" description="Basic and acidic residues" evidence="3">
    <location>
        <begin position="42"/>
        <end position="53"/>
    </location>
</feature>
<feature type="region of interest" description="Disordered" evidence="3">
    <location>
        <begin position="1"/>
        <end position="135"/>
    </location>
</feature>
<reference evidence="4" key="3">
    <citation type="submission" date="2020-06" db="EMBL/GenBank/DDBJ databases">
        <title>Helianthus annuus Genome sequencing and assembly Release 2.</title>
        <authorList>
            <person name="Gouzy J."/>
            <person name="Langlade N."/>
            <person name="Munos S."/>
        </authorList>
    </citation>
    <scope>NUCLEOTIDE SEQUENCE</scope>
    <source>
        <tissue evidence="4">Leaves</tissue>
    </source>
</reference>
<feature type="compositionally biased region" description="Basic and acidic residues" evidence="3">
    <location>
        <begin position="110"/>
        <end position="134"/>
    </location>
</feature>
<feature type="region of interest" description="Disordered" evidence="3">
    <location>
        <begin position="169"/>
        <end position="234"/>
    </location>
</feature>
<feature type="compositionally biased region" description="Basic and acidic residues" evidence="3">
    <location>
        <begin position="198"/>
        <end position="234"/>
    </location>
</feature>